<dbReference type="AlphaFoldDB" id="A0A091M9L6"/>
<name>A0A091M9L6_CARIC</name>
<evidence type="ECO:0000313" key="2">
    <source>
        <dbReference type="EMBL" id="KFP67412.1"/>
    </source>
</evidence>
<evidence type="ECO:0000256" key="1">
    <source>
        <dbReference type="SAM" id="MobiDB-lite"/>
    </source>
</evidence>
<organism evidence="2 3">
    <name type="scientific">Cariama cristata</name>
    <name type="common">Red-legged seriema</name>
    <dbReference type="NCBI Taxonomy" id="54380"/>
    <lineage>
        <taxon>Eukaryota</taxon>
        <taxon>Metazoa</taxon>
        <taxon>Chordata</taxon>
        <taxon>Craniata</taxon>
        <taxon>Vertebrata</taxon>
        <taxon>Euteleostomi</taxon>
        <taxon>Archelosauria</taxon>
        <taxon>Archosauria</taxon>
        <taxon>Dinosauria</taxon>
        <taxon>Saurischia</taxon>
        <taxon>Theropoda</taxon>
        <taxon>Coelurosauria</taxon>
        <taxon>Aves</taxon>
        <taxon>Neognathae</taxon>
        <taxon>Neoaves</taxon>
        <taxon>Telluraves</taxon>
        <taxon>Australaves</taxon>
        <taxon>Cariamiformes</taxon>
        <taxon>Cariamidae</taxon>
        <taxon>Cariama</taxon>
    </lineage>
</organism>
<evidence type="ECO:0000313" key="3">
    <source>
        <dbReference type="Proteomes" id="UP000054116"/>
    </source>
</evidence>
<feature type="non-terminal residue" evidence="2">
    <location>
        <position position="110"/>
    </location>
</feature>
<proteinExistence type="predicted"/>
<sequence>HPVLAKFSPAVKIFSQKAKAVPGLGSYPSDIAGRDPVPQIPSTHVGKSQGFTNREKMLAPAFSPSPEQPNTSLSNFSPPATSMCPSPCPAHPPHGSTALGFTPSHDSPRQ</sequence>
<feature type="compositionally biased region" description="Polar residues" evidence="1">
    <location>
        <begin position="68"/>
        <end position="84"/>
    </location>
</feature>
<feature type="region of interest" description="Disordered" evidence="1">
    <location>
        <begin position="30"/>
        <end position="110"/>
    </location>
</feature>
<accession>A0A091M9L6</accession>
<dbReference type="EMBL" id="KK523926">
    <property type="protein sequence ID" value="KFP67412.1"/>
    <property type="molecule type" value="Genomic_DNA"/>
</dbReference>
<protein>
    <submittedName>
        <fullName evidence="2">Uncharacterized protein</fullName>
    </submittedName>
</protein>
<keyword evidence="3" id="KW-1185">Reference proteome</keyword>
<feature type="non-terminal residue" evidence="2">
    <location>
        <position position="1"/>
    </location>
</feature>
<feature type="compositionally biased region" description="Polar residues" evidence="1">
    <location>
        <begin position="40"/>
        <end position="52"/>
    </location>
</feature>
<gene>
    <name evidence="2" type="ORF">N322_09312</name>
</gene>
<reference evidence="2 3" key="1">
    <citation type="submission" date="2014-04" db="EMBL/GenBank/DDBJ databases">
        <title>Genome evolution of avian class.</title>
        <authorList>
            <person name="Zhang G."/>
            <person name="Li C."/>
        </authorList>
    </citation>
    <scope>NUCLEOTIDE SEQUENCE [LARGE SCALE GENOMIC DNA]</scope>
    <source>
        <strain evidence="2">BGI_N322</strain>
    </source>
</reference>
<dbReference type="Proteomes" id="UP000054116">
    <property type="component" value="Unassembled WGS sequence"/>
</dbReference>